<organism evidence="2 4">
    <name type="scientific">Nelumbo nucifera</name>
    <name type="common">Sacred lotus</name>
    <dbReference type="NCBI Taxonomy" id="4432"/>
    <lineage>
        <taxon>Eukaryota</taxon>
        <taxon>Viridiplantae</taxon>
        <taxon>Streptophyta</taxon>
        <taxon>Embryophyta</taxon>
        <taxon>Tracheophyta</taxon>
        <taxon>Spermatophyta</taxon>
        <taxon>Magnoliopsida</taxon>
        <taxon>Proteales</taxon>
        <taxon>Nelumbonaceae</taxon>
        <taxon>Nelumbo</taxon>
    </lineage>
</organism>
<proteinExistence type="predicted"/>
<feature type="domain" description="Protein ENHANCED DISEASE RESISTANCE 2 C-terminal" evidence="1">
    <location>
        <begin position="367"/>
        <end position="608"/>
    </location>
</feature>
<dbReference type="AlphaFoldDB" id="A0A1U7ZUZ4"/>
<dbReference type="Pfam" id="PF07059">
    <property type="entry name" value="EDR2_C"/>
    <property type="match status" value="1"/>
</dbReference>
<dbReference type="GeneID" id="104598041"/>
<accession>A0A1U7ZUZ4</accession>
<reference evidence="3 4" key="1">
    <citation type="submission" date="2025-04" db="UniProtKB">
        <authorList>
            <consortium name="RefSeq"/>
        </authorList>
    </citation>
    <scope>IDENTIFICATION</scope>
</reference>
<name>A0A1U7ZUZ4_NELNU</name>
<keyword evidence="2" id="KW-1185">Reference proteome</keyword>
<dbReference type="RefSeq" id="XP_010258220.1">
    <property type="nucleotide sequence ID" value="XM_010259918.2"/>
</dbReference>
<dbReference type="Proteomes" id="UP000189703">
    <property type="component" value="Unplaced"/>
</dbReference>
<dbReference type="PANTHER" id="PTHR31558">
    <property type="entry name" value="CW14 PROTEIN"/>
    <property type="match status" value="1"/>
</dbReference>
<dbReference type="eggNOG" id="ENOG502QQV7">
    <property type="taxonomic scope" value="Eukaryota"/>
</dbReference>
<dbReference type="OMA" id="YLICPRA"/>
<evidence type="ECO:0000313" key="4">
    <source>
        <dbReference type="RefSeq" id="XP_010258221.1"/>
    </source>
</evidence>
<gene>
    <name evidence="3 4" type="primary">LOC104598041</name>
</gene>
<dbReference type="PANTHER" id="PTHR31558:SF42">
    <property type="entry name" value="PROTEIN ENHANCED DISEASE RESISTANCE 2 C-TERMINAL DOMAIN-CONTAINING PROTEIN"/>
    <property type="match status" value="1"/>
</dbReference>
<dbReference type="InterPro" id="IPR009769">
    <property type="entry name" value="EDR2_C"/>
</dbReference>
<dbReference type="STRING" id="4432.A0A1U7ZUZ4"/>
<evidence type="ECO:0000313" key="3">
    <source>
        <dbReference type="RefSeq" id="XP_010258220.1"/>
    </source>
</evidence>
<dbReference type="RefSeq" id="XP_010258221.1">
    <property type="nucleotide sequence ID" value="XM_010259919.2"/>
</dbReference>
<dbReference type="KEGG" id="nnu:104598041"/>
<dbReference type="OrthoDB" id="9970435at2759"/>
<evidence type="ECO:0000259" key="1">
    <source>
        <dbReference type="Pfam" id="PF07059"/>
    </source>
</evidence>
<protein>
    <submittedName>
        <fullName evidence="3 4">Uncharacterized protein LOC104598041 isoform X1</fullName>
    </submittedName>
</protein>
<sequence length="624" mass="70525">MGACVSAPDRRIVPRRKYSYRSSKRRGNAPKNRICDAESRVTDFALSEFVHVDFEKGATTTCTRSEVSNLTFHLTQLQWHHQVDTNAKCQEEAWFDSASILDSDSDDDDFSSVHEDCFPSISNAIGNISGAQLLQYEAATFVDSGCKYEEFYESYLKIDGSKTEKFLIKDECKNADGFSLLSTQGYELSCLGKADETCTKMKKVLDNPYGSYFKIDGSKTEKFLIKDECKNADGFSLLSTQGYELSCLGKADEACTKMKKVLDKPYASFNGLKEDRHDSEEKTQESTLKSCLPRLGPSVNFNDMNQPPSSPLPQWKKSTVIRLSFKQKSYDGEEISGICASKKFLYRPRAGLLIPCSTVEKPTPGCWSAISPSVFKLRAESYFRDKQKSPAPNYSPYAPIGVDLFVCSRKINHIAQHLELPSVTPYDKAPSLLIVNIQLPTYPSPMFLGDCDGEGMSLVLYFKVSENFEKEISPHFQHSIKKLVEDEMEKVKGFTGDSTVPFRERLKILGGVVNPDDLHLSSAERKLLHTYNEKPVLSRPQHNFYRGTNYFEIDLDIHRFSYIARKGLESFRERLKNGIIDFCLIIQAQKPEELPEKVLCCVRLNKIDFVNNGQIPTIMTVDES</sequence>
<evidence type="ECO:0000313" key="2">
    <source>
        <dbReference type="Proteomes" id="UP000189703"/>
    </source>
</evidence>